<dbReference type="Proteomes" id="UP000016927">
    <property type="component" value="Unassembled WGS sequence"/>
</dbReference>
<name>R0KRL7_NOSB1</name>
<keyword evidence="2" id="KW-1185">Reference proteome</keyword>
<accession>R0KRL7</accession>
<organism evidence="1 2">
    <name type="scientific">Nosema bombycis (strain CQ1 / CVCC 102059)</name>
    <name type="common">Microsporidian parasite</name>
    <name type="synonym">Pebrine of silkworm</name>
    <dbReference type="NCBI Taxonomy" id="578461"/>
    <lineage>
        <taxon>Eukaryota</taxon>
        <taxon>Fungi</taxon>
        <taxon>Fungi incertae sedis</taxon>
        <taxon>Microsporidia</taxon>
        <taxon>Nosematidae</taxon>
        <taxon>Nosema</taxon>
    </lineage>
</organism>
<evidence type="ECO:0000313" key="2">
    <source>
        <dbReference type="Proteomes" id="UP000016927"/>
    </source>
</evidence>
<dbReference type="EMBL" id="KB908985">
    <property type="protein sequence ID" value="EOB13391.1"/>
    <property type="molecule type" value="Genomic_DNA"/>
</dbReference>
<protein>
    <submittedName>
        <fullName evidence="1">Uncharacterized protein</fullName>
    </submittedName>
</protein>
<sequence length="84" mass="10055">MLIFCNLTRNFFKIRFYEKISKKNLSHMKIPLIYIISVYGACFSERCPETKKRFYGLVGVACDVLKVVYRLIWEKKTLNRKIIN</sequence>
<reference evidence="1 2" key="1">
    <citation type="journal article" date="2013" name="BMC Genomics">
        <title>Comparative genomics of parasitic silkworm microsporidia reveal an association between genome expansion and host adaptation.</title>
        <authorList>
            <person name="Pan G."/>
            <person name="Xu J."/>
            <person name="Li T."/>
            <person name="Xia Q."/>
            <person name="Liu S.L."/>
            <person name="Zhang G."/>
            <person name="Li S."/>
            <person name="Li C."/>
            <person name="Liu H."/>
            <person name="Yang L."/>
            <person name="Liu T."/>
            <person name="Zhang X."/>
            <person name="Wu Z."/>
            <person name="Fan W."/>
            <person name="Dang X."/>
            <person name="Xiang H."/>
            <person name="Tao M."/>
            <person name="Li Y."/>
            <person name="Hu J."/>
            <person name="Li Z."/>
            <person name="Lin L."/>
            <person name="Luo J."/>
            <person name="Geng L."/>
            <person name="Wang L."/>
            <person name="Long M."/>
            <person name="Wan Y."/>
            <person name="He N."/>
            <person name="Zhang Z."/>
            <person name="Lu C."/>
            <person name="Keeling P.J."/>
            <person name="Wang J."/>
            <person name="Xiang Z."/>
            <person name="Zhou Z."/>
        </authorList>
    </citation>
    <scope>NUCLEOTIDE SEQUENCE [LARGE SCALE GENOMIC DNA]</scope>
    <source>
        <strain evidence="2">CQ1 / CVCC 102059</strain>
    </source>
</reference>
<dbReference type="AlphaFoldDB" id="R0KRL7"/>
<gene>
    <name evidence="1" type="ORF">NBO_77g0001</name>
</gene>
<proteinExistence type="predicted"/>
<dbReference type="HOGENOM" id="CLU_2528054_0_0_1"/>
<dbReference type="VEuPathDB" id="MicrosporidiaDB:NBO_77g0001"/>
<evidence type="ECO:0000313" key="1">
    <source>
        <dbReference type="EMBL" id="EOB13391.1"/>
    </source>
</evidence>